<dbReference type="InterPro" id="IPR022898">
    <property type="entry name" value="RNase_HII"/>
</dbReference>
<dbReference type="InterPro" id="IPR024567">
    <property type="entry name" value="RNase_HII/HIII_dom"/>
</dbReference>
<proteinExistence type="inferred from homology"/>
<organism evidence="18 19">
    <name type="scientific">candidate division TA06 bacterium</name>
    <dbReference type="NCBI Taxonomy" id="2250710"/>
    <lineage>
        <taxon>Bacteria</taxon>
        <taxon>Bacteria division TA06</taxon>
    </lineage>
</organism>
<reference evidence="18 19" key="1">
    <citation type="submission" date="2018-06" db="EMBL/GenBank/DDBJ databases">
        <title>Extensive metabolic versatility and redundancy in microbially diverse, dynamic hydrothermal sediments.</title>
        <authorList>
            <person name="Dombrowski N."/>
            <person name="Teske A."/>
            <person name="Baker B.J."/>
        </authorList>
    </citation>
    <scope>NUCLEOTIDE SEQUENCE [LARGE SCALE GENOMIC DNA]</scope>
    <source>
        <strain evidence="18">B10_G13</strain>
    </source>
</reference>
<comment type="similarity">
    <text evidence="5 14 16">Belongs to the RNase HII family.</text>
</comment>
<dbReference type="GO" id="GO:0032299">
    <property type="term" value="C:ribonuclease H2 complex"/>
    <property type="evidence" value="ECO:0007669"/>
    <property type="project" value="TreeGrafter"/>
</dbReference>
<evidence type="ECO:0000256" key="3">
    <source>
        <dbReference type="ARBA" id="ARBA00004065"/>
    </source>
</evidence>
<dbReference type="FunFam" id="3.30.420.10:FF:000006">
    <property type="entry name" value="Ribonuclease HII"/>
    <property type="match status" value="1"/>
</dbReference>
<evidence type="ECO:0000313" key="19">
    <source>
        <dbReference type="Proteomes" id="UP000271125"/>
    </source>
</evidence>
<dbReference type="InterPro" id="IPR036397">
    <property type="entry name" value="RNaseH_sf"/>
</dbReference>
<sequence length="203" mass="22821">MNILEQELWKQNIHLIAGVDEVGRGPLAGPVVAAAVILPYGKIINGIKDSKKLSSKQREEIFHLIIENAISVGIGYVDSLIIDKINILQATFEAMKQSICNMNLLPDYILVDGQYEIKNVPIFQSAIVGGDNKSQCIAAASIVAKVYRDRLMEEFDIEYPKYNFMKNKGYGTKEHINAIKKFGPCKIHRKSFAPIKIFFTFNE</sequence>
<evidence type="ECO:0000256" key="11">
    <source>
        <dbReference type="ARBA" id="ARBA00022759"/>
    </source>
</evidence>
<dbReference type="Pfam" id="PF01351">
    <property type="entry name" value="RNase_HII"/>
    <property type="match status" value="1"/>
</dbReference>
<evidence type="ECO:0000313" key="18">
    <source>
        <dbReference type="EMBL" id="RKX69707.1"/>
    </source>
</evidence>
<evidence type="ECO:0000256" key="8">
    <source>
        <dbReference type="ARBA" id="ARBA00022490"/>
    </source>
</evidence>
<keyword evidence="10 14" id="KW-0479">Metal-binding</keyword>
<name>A0A660SG85_UNCT6</name>
<evidence type="ECO:0000256" key="6">
    <source>
        <dbReference type="ARBA" id="ARBA00012180"/>
    </source>
</evidence>
<dbReference type="NCBIfam" id="NF000594">
    <property type="entry name" value="PRK00015.1-1"/>
    <property type="match status" value="1"/>
</dbReference>
<dbReference type="PANTHER" id="PTHR10954">
    <property type="entry name" value="RIBONUCLEASE H2 SUBUNIT A"/>
    <property type="match status" value="1"/>
</dbReference>
<dbReference type="GO" id="GO:0043137">
    <property type="term" value="P:DNA replication, removal of RNA primer"/>
    <property type="evidence" value="ECO:0007669"/>
    <property type="project" value="TreeGrafter"/>
</dbReference>
<keyword evidence="13 14" id="KW-0464">Manganese</keyword>
<evidence type="ECO:0000256" key="5">
    <source>
        <dbReference type="ARBA" id="ARBA00007383"/>
    </source>
</evidence>
<evidence type="ECO:0000256" key="4">
    <source>
        <dbReference type="ARBA" id="ARBA00004496"/>
    </source>
</evidence>
<evidence type="ECO:0000256" key="13">
    <source>
        <dbReference type="ARBA" id="ARBA00023211"/>
    </source>
</evidence>
<comment type="catalytic activity">
    <reaction evidence="1 14 15 16">
        <text>Endonucleolytic cleavage to 5'-phosphomonoester.</text>
        <dbReference type="EC" id="3.1.26.4"/>
    </reaction>
</comment>
<feature type="binding site" evidence="14 15">
    <location>
        <position position="20"/>
    </location>
    <ligand>
        <name>a divalent metal cation</name>
        <dbReference type="ChEBI" id="CHEBI:60240"/>
    </ligand>
</feature>
<evidence type="ECO:0000256" key="2">
    <source>
        <dbReference type="ARBA" id="ARBA00001946"/>
    </source>
</evidence>
<dbReference type="GO" id="GO:0030145">
    <property type="term" value="F:manganese ion binding"/>
    <property type="evidence" value="ECO:0007669"/>
    <property type="project" value="UniProtKB-UniRule"/>
</dbReference>
<dbReference type="HAMAP" id="MF_00052_B">
    <property type="entry name" value="RNase_HII_B"/>
    <property type="match status" value="1"/>
</dbReference>
<keyword evidence="12 14" id="KW-0378">Hydrolase</keyword>
<dbReference type="Gene3D" id="3.30.420.10">
    <property type="entry name" value="Ribonuclease H-like superfamily/Ribonuclease H"/>
    <property type="match status" value="1"/>
</dbReference>
<dbReference type="PANTHER" id="PTHR10954:SF18">
    <property type="entry name" value="RIBONUCLEASE HII"/>
    <property type="match status" value="1"/>
</dbReference>
<keyword evidence="8 14" id="KW-0963">Cytoplasm</keyword>
<dbReference type="EMBL" id="QNBD01000174">
    <property type="protein sequence ID" value="RKX69707.1"/>
    <property type="molecule type" value="Genomic_DNA"/>
</dbReference>
<comment type="subcellular location">
    <subcellularLocation>
        <location evidence="4 14">Cytoplasm</location>
    </subcellularLocation>
</comment>
<dbReference type="InterPro" id="IPR012337">
    <property type="entry name" value="RNaseH-like_sf"/>
</dbReference>
<keyword evidence="9 14" id="KW-0540">Nuclease</keyword>
<dbReference type="CDD" id="cd07182">
    <property type="entry name" value="RNase_HII_bacteria_HII_like"/>
    <property type="match status" value="1"/>
</dbReference>
<evidence type="ECO:0000259" key="17">
    <source>
        <dbReference type="PROSITE" id="PS51975"/>
    </source>
</evidence>
<comment type="cofactor">
    <cofactor evidence="2">
        <name>Mg(2+)</name>
        <dbReference type="ChEBI" id="CHEBI:18420"/>
    </cofactor>
</comment>
<dbReference type="AlphaFoldDB" id="A0A660SG85"/>
<dbReference type="GO" id="GO:0004523">
    <property type="term" value="F:RNA-DNA hybrid ribonuclease activity"/>
    <property type="evidence" value="ECO:0007669"/>
    <property type="project" value="UniProtKB-UniRule"/>
</dbReference>
<evidence type="ECO:0000256" key="10">
    <source>
        <dbReference type="ARBA" id="ARBA00022723"/>
    </source>
</evidence>
<comment type="cofactor">
    <cofactor evidence="14 15">
        <name>Mn(2+)</name>
        <dbReference type="ChEBI" id="CHEBI:29035"/>
    </cofactor>
    <cofactor evidence="14 15">
        <name>Mg(2+)</name>
        <dbReference type="ChEBI" id="CHEBI:18420"/>
    </cofactor>
    <text evidence="14 15">Manganese or magnesium. Binds 1 divalent metal ion per monomer in the absence of substrate. May bind a second metal ion after substrate binding.</text>
</comment>
<dbReference type="SUPFAM" id="SSF53098">
    <property type="entry name" value="Ribonuclease H-like"/>
    <property type="match status" value="1"/>
</dbReference>
<evidence type="ECO:0000256" key="9">
    <source>
        <dbReference type="ARBA" id="ARBA00022722"/>
    </source>
</evidence>
<feature type="binding site" evidence="14 15">
    <location>
        <position position="112"/>
    </location>
    <ligand>
        <name>a divalent metal cation</name>
        <dbReference type="ChEBI" id="CHEBI:60240"/>
    </ligand>
</feature>
<evidence type="ECO:0000256" key="12">
    <source>
        <dbReference type="ARBA" id="ARBA00022801"/>
    </source>
</evidence>
<evidence type="ECO:0000256" key="14">
    <source>
        <dbReference type="HAMAP-Rule" id="MF_00052"/>
    </source>
</evidence>
<comment type="caution">
    <text evidence="18">The sequence shown here is derived from an EMBL/GenBank/DDBJ whole genome shotgun (WGS) entry which is preliminary data.</text>
</comment>
<evidence type="ECO:0000256" key="16">
    <source>
        <dbReference type="RuleBase" id="RU003515"/>
    </source>
</evidence>
<dbReference type="EC" id="3.1.26.4" evidence="6 14"/>
<dbReference type="Proteomes" id="UP000271125">
    <property type="component" value="Unassembled WGS sequence"/>
</dbReference>
<dbReference type="GO" id="GO:0006298">
    <property type="term" value="P:mismatch repair"/>
    <property type="evidence" value="ECO:0007669"/>
    <property type="project" value="TreeGrafter"/>
</dbReference>
<protein>
    <recommendedName>
        <fullName evidence="7 14">Ribonuclease HII</fullName>
        <shortName evidence="14">RNase HII</shortName>
        <ecNumber evidence="6 14">3.1.26.4</ecNumber>
    </recommendedName>
</protein>
<keyword evidence="11 14" id="KW-0255">Endonuclease</keyword>
<evidence type="ECO:0000256" key="1">
    <source>
        <dbReference type="ARBA" id="ARBA00000077"/>
    </source>
</evidence>
<evidence type="ECO:0000256" key="7">
    <source>
        <dbReference type="ARBA" id="ARBA00019179"/>
    </source>
</evidence>
<accession>A0A660SG85</accession>
<evidence type="ECO:0000256" key="15">
    <source>
        <dbReference type="PROSITE-ProRule" id="PRU01319"/>
    </source>
</evidence>
<gene>
    <name evidence="14" type="primary">rnhB</name>
    <name evidence="18" type="ORF">DRP43_04100</name>
</gene>
<dbReference type="InterPro" id="IPR001352">
    <property type="entry name" value="RNase_HII/HIII"/>
</dbReference>
<dbReference type="GO" id="GO:0005737">
    <property type="term" value="C:cytoplasm"/>
    <property type="evidence" value="ECO:0007669"/>
    <property type="project" value="UniProtKB-SubCell"/>
</dbReference>
<dbReference type="NCBIfam" id="NF000595">
    <property type="entry name" value="PRK00015.1-3"/>
    <property type="match status" value="1"/>
</dbReference>
<feature type="domain" description="RNase H type-2" evidence="17">
    <location>
        <begin position="14"/>
        <end position="203"/>
    </location>
</feature>
<dbReference type="PROSITE" id="PS51975">
    <property type="entry name" value="RNASE_H_2"/>
    <property type="match status" value="1"/>
</dbReference>
<feature type="binding site" evidence="14 15">
    <location>
        <position position="21"/>
    </location>
    <ligand>
        <name>a divalent metal cation</name>
        <dbReference type="ChEBI" id="CHEBI:60240"/>
    </ligand>
</feature>
<dbReference type="GO" id="GO:0003723">
    <property type="term" value="F:RNA binding"/>
    <property type="evidence" value="ECO:0007669"/>
    <property type="project" value="UniProtKB-UniRule"/>
</dbReference>
<comment type="function">
    <text evidence="3 14 16">Endonuclease that specifically degrades the RNA of RNA-DNA hybrids.</text>
</comment>